<evidence type="ECO:0000313" key="2">
    <source>
        <dbReference type="Proteomes" id="UP000808337"/>
    </source>
</evidence>
<evidence type="ECO:0000313" key="1">
    <source>
        <dbReference type="EMBL" id="MBK9984033.1"/>
    </source>
</evidence>
<gene>
    <name evidence="1" type="ORF">IPP15_16970</name>
</gene>
<proteinExistence type="predicted"/>
<comment type="caution">
    <text evidence="1">The sequence shown here is derived from an EMBL/GenBank/DDBJ whole genome shotgun (WGS) entry which is preliminary data.</text>
</comment>
<dbReference type="EMBL" id="JADKGY010000029">
    <property type="protein sequence ID" value="MBK9984033.1"/>
    <property type="molecule type" value="Genomic_DNA"/>
</dbReference>
<reference evidence="1 2" key="1">
    <citation type="submission" date="2020-10" db="EMBL/GenBank/DDBJ databases">
        <title>Connecting structure to function with the recovery of over 1000 high-quality activated sludge metagenome-assembled genomes encoding full-length rRNA genes using long-read sequencing.</title>
        <authorList>
            <person name="Singleton C.M."/>
            <person name="Petriglieri F."/>
            <person name="Kristensen J.M."/>
            <person name="Kirkegaard R.H."/>
            <person name="Michaelsen T.Y."/>
            <person name="Andersen M.H."/>
            <person name="Karst S.M."/>
            <person name="Dueholm M.S."/>
            <person name="Nielsen P.H."/>
            <person name="Albertsen M."/>
        </authorList>
    </citation>
    <scope>NUCLEOTIDE SEQUENCE [LARGE SCALE GENOMIC DNA]</scope>
    <source>
        <strain evidence="1">Ribe_18-Q3-R11-54_MAXAC.273</strain>
    </source>
</reference>
<organism evidence="1 2">
    <name type="scientific">Candidatus Opimibacter skivensis</name>
    <dbReference type="NCBI Taxonomy" id="2982028"/>
    <lineage>
        <taxon>Bacteria</taxon>
        <taxon>Pseudomonadati</taxon>
        <taxon>Bacteroidota</taxon>
        <taxon>Saprospiria</taxon>
        <taxon>Saprospirales</taxon>
        <taxon>Saprospiraceae</taxon>
        <taxon>Candidatus Opimibacter</taxon>
    </lineage>
</organism>
<dbReference type="Gene3D" id="2.30.30.40">
    <property type="entry name" value="SH3 Domains"/>
    <property type="match status" value="1"/>
</dbReference>
<dbReference type="Proteomes" id="UP000808337">
    <property type="component" value="Unassembled WGS sequence"/>
</dbReference>
<protein>
    <submittedName>
        <fullName evidence="1">SH3 domain-containing protein</fullName>
    </submittedName>
</protein>
<name>A0A9D7SVL1_9BACT</name>
<sequence>MLIIQNTFCADHYKIGDQLYVWARNGINVRKGPGTNYPIIKAIAFGDSVIISDTTLMRYNLTAIEANMEQDSNHKVDPLILRGYWVKITFGLNLSGYVIDQYLLSIKPGNLNGQDAYELNFLKIIAIDTTWKNPVKNHGNEPHYCLRITFDKNITRSSCPSEMGSDVGYEFPGFSIEEVVIFFSSALNNFNDCYVYTNWKEKLVIQQEICTWTIINKNDTIVVYNYCNC</sequence>
<accession>A0A9D7SVL1</accession>
<dbReference type="AlphaFoldDB" id="A0A9D7SVL1"/>